<name>Q2HGW3_CHAGB</name>
<dbReference type="EMBL" id="CH408029">
    <property type="protein sequence ID" value="EAQ92306.1"/>
    <property type="molecule type" value="Genomic_DNA"/>
</dbReference>
<organism evidence="2 3">
    <name type="scientific">Chaetomium globosum (strain ATCC 6205 / CBS 148.51 / DSM 1962 / NBRC 6347 / NRRL 1970)</name>
    <name type="common">Soil fungus</name>
    <dbReference type="NCBI Taxonomy" id="306901"/>
    <lineage>
        <taxon>Eukaryota</taxon>
        <taxon>Fungi</taxon>
        <taxon>Dikarya</taxon>
        <taxon>Ascomycota</taxon>
        <taxon>Pezizomycotina</taxon>
        <taxon>Sordariomycetes</taxon>
        <taxon>Sordariomycetidae</taxon>
        <taxon>Sordariales</taxon>
        <taxon>Chaetomiaceae</taxon>
        <taxon>Chaetomium</taxon>
    </lineage>
</organism>
<evidence type="ECO:0000313" key="2">
    <source>
        <dbReference type="EMBL" id="EAQ92306.1"/>
    </source>
</evidence>
<dbReference type="OrthoDB" id="10375297at2759"/>
<feature type="compositionally biased region" description="Polar residues" evidence="1">
    <location>
        <begin position="173"/>
        <end position="183"/>
    </location>
</feature>
<dbReference type="Proteomes" id="UP000001056">
    <property type="component" value="Unassembled WGS sequence"/>
</dbReference>
<protein>
    <submittedName>
        <fullName evidence="2">Uncharacterized protein</fullName>
    </submittedName>
</protein>
<proteinExistence type="predicted"/>
<dbReference type="HOGENOM" id="CLU_1315258_0_0_1"/>
<dbReference type="RefSeq" id="XP_001219762.1">
    <property type="nucleotide sequence ID" value="XM_001219761.1"/>
</dbReference>
<reference evidence="3" key="1">
    <citation type="journal article" date="2015" name="Genome Announc.">
        <title>Draft genome sequence of the cellulolytic fungus Chaetomium globosum.</title>
        <authorList>
            <person name="Cuomo C.A."/>
            <person name="Untereiner W.A."/>
            <person name="Ma L.-J."/>
            <person name="Grabherr M."/>
            <person name="Birren B.W."/>
        </authorList>
    </citation>
    <scope>NUCLEOTIDE SEQUENCE [LARGE SCALE GENOMIC DNA]</scope>
    <source>
        <strain evidence="3">ATCC 6205 / CBS 148.51 / DSM 1962 / NBRC 6347 / NRRL 1970</strain>
    </source>
</reference>
<dbReference type="InParanoid" id="Q2HGW3"/>
<dbReference type="AlphaFoldDB" id="Q2HGW3"/>
<dbReference type="VEuPathDB" id="FungiDB:CHGG_00541"/>
<evidence type="ECO:0000256" key="1">
    <source>
        <dbReference type="SAM" id="MobiDB-lite"/>
    </source>
</evidence>
<dbReference type="GeneID" id="4388074"/>
<accession>Q2HGW3</accession>
<feature type="region of interest" description="Disordered" evidence="1">
    <location>
        <begin position="86"/>
        <end position="184"/>
    </location>
</feature>
<gene>
    <name evidence="2" type="ORF">CHGG_00541</name>
</gene>
<keyword evidence="3" id="KW-1185">Reference proteome</keyword>
<feature type="region of interest" description="Disordered" evidence="1">
    <location>
        <begin position="1"/>
        <end position="41"/>
    </location>
</feature>
<evidence type="ECO:0000313" key="3">
    <source>
        <dbReference type="Proteomes" id="UP000001056"/>
    </source>
</evidence>
<sequence>MSDSRRGTPRVSTSSQRPMARSWPLPAPPSGRSPKSCGTPARLAARNAAAHALPNARVTHHCPKTPASLPAPRALEPFVLQNLCSPRYPRHSDANNQLRRWAKGENKGSDRQQPTRRVDGRETGALRPASTPLSERHMPDHLSPTSPVLMQRAPTARTPNPPSHPSNRDRPSSMHQTAGSGSWSRGADVTLRVFSGLGRCGMERVVRLF</sequence>